<name>A0A8G2BTE9_9BACT</name>
<sequence length="438" mass="49779">MLKGIYYSLTFRLLLLLITTGAFTYCCLQQYWEFCILICIAWLYSIQMMRTLYKRNAQKIAFMFDAIDNSDYAFKYATSGRSSNDKMVSESLNRITQILFHAKAEALQKEKYYELIMNSVNTGILVIDDKGVIFQTNNEALRLLGLTVFTHVRQLGRIDEELEQTISSVLPGEKHQISFNNERGTVHLSLRVSEMTLQEKHVRIIALNDINSELDEKEIDSWIRLTRVLTHEIMNSVTPMTSLSDTLLSIHGDANKEIRNGLEVISTTGKSLISFVESYRKFTHIPTPQPSLFYISKFADRMVQLARYHNNYPNISIRIDVQPTDLIVYADENLISQVVLNLLKNAMQAIGHEQENGLIELTAYCNKDEAVFIEVSNNGPAIPPEEAEHIFIPFFTTKEGGSGIGLSISRQIMRLSGGSITLKSSPSTKKTTFILMFP</sequence>
<dbReference type="GO" id="GO:0000160">
    <property type="term" value="P:phosphorelay signal transduction system"/>
    <property type="evidence" value="ECO:0007669"/>
    <property type="project" value="UniProtKB-KW"/>
</dbReference>
<dbReference type="PRINTS" id="PR00344">
    <property type="entry name" value="BCTRLSENSOR"/>
</dbReference>
<evidence type="ECO:0000256" key="1">
    <source>
        <dbReference type="ARBA" id="ARBA00000085"/>
    </source>
</evidence>
<dbReference type="PROSITE" id="PS50112">
    <property type="entry name" value="PAS"/>
    <property type="match status" value="1"/>
</dbReference>
<reference evidence="11 12" key="1">
    <citation type="submission" date="2016-10" db="EMBL/GenBank/DDBJ databases">
        <authorList>
            <person name="Varghese N."/>
            <person name="Submissions S."/>
        </authorList>
    </citation>
    <scope>NUCLEOTIDE SEQUENCE [LARGE SCALE GENOMIC DNA]</scope>
    <source>
        <strain evidence="11 12">DSM 29073</strain>
    </source>
</reference>
<keyword evidence="12" id="KW-1185">Reference proteome</keyword>
<feature type="transmembrane region" description="Helical" evidence="8">
    <location>
        <begin position="34"/>
        <end position="53"/>
    </location>
</feature>
<dbReference type="GO" id="GO:0005524">
    <property type="term" value="F:ATP binding"/>
    <property type="evidence" value="ECO:0007669"/>
    <property type="project" value="UniProtKB-KW"/>
</dbReference>
<evidence type="ECO:0000256" key="2">
    <source>
        <dbReference type="ARBA" id="ARBA00012438"/>
    </source>
</evidence>
<dbReference type="SMART" id="SM00387">
    <property type="entry name" value="HATPase_c"/>
    <property type="match status" value="1"/>
</dbReference>
<dbReference type="SUPFAM" id="SSF55874">
    <property type="entry name" value="ATPase domain of HSP90 chaperone/DNA topoisomerase II/histidine kinase"/>
    <property type="match status" value="1"/>
</dbReference>
<comment type="caution">
    <text evidence="11">The sequence shown here is derived from an EMBL/GenBank/DDBJ whole genome shotgun (WGS) entry which is preliminary data.</text>
</comment>
<keyword evidence="8" id="KW-0472">Membrane</keyword>
<dbReference type="AlphaFoldDB" id="A0A8G2BTE9"/>
<dbReference type="InterPro" id="IPR004358">
    <property type="entry name" value="Sig_transdc_His_kin-like_C"/>
</dbReference>
<dbReference type="Pfam" id="PF02518">
    <property type="entry name" value="HATPase_c"/>
    <property type="match status" value="1"/>
</dbReference>
<accession>A0A8G2BTE9</accession>
<dbReference type="InterPro" id="IPR035965">
    <property type="entry name" value="PAS-like_dom_sf"/>
</dbReference>
<evidence type="ECO:0000256" key="6">
    <source>
        <dbReference type="ARBA" id="ARBA00022840"/>
    </source>
</evidence>
<dbReference type="EC" id="2.7.13.3" evidence="2"/>
<keyword evidence="8" id="KW-0812">Transmembrane</keyword>
<evidence type="ECO:0000313" key="11">
    <source>
        <dbReference type="EMBL" id="SEF39922.1"/>
    </source>
</evidence>
<dbReference type="SUPFAM" id="SSF55785">
    <property type="entry name" value="PYP-like sensor domain (PAS domain)"/>
    <property type="match status" value="1"/>
</dbReference>
<evidence type="ECO:0000259" key="9">
    <source>
        <dbReference type="PROSITE" id="PS50109"/>
    </source>
</evidence>
<dbReference type="InterPro" id="IPR005467">
    <property type="entry name" value="His_kinase_dom"/>
</dbReference>
<evidence type="ECO:0000256" key="3">
    <source>
        <dbReference type="ARBA" id="ARBA00022679"/>
    </source>
</evidence>
<dbReference type="RefSeq" id="WP_103982019.1">
    <property type="nucleotide sequence ID" value="NZ_FNVS01000001.1"/>
</dbReference>
<dbReference type="PANTHER" id="PTHR43065:SF46">
    <property type="entry name" value="C4-DICARBOXYLATE TRANSPORT SENSOR PROTEIN DCTB"/>
    <property type="match status" value="1"/>
</dbReference>
<evidence type="ECO:0000259" key="10">
    <source>
        <dbReference type="PROSITE" id="PS50112"/>
    </source>
</evidence>
<dbReference type="NCBIfam" id="TIGR00229">
    <property type="entry name" value="sensory_box"/>
    <property type="match status" value="1"/>
</dbReference>
<dbReference type="Pfam" id="PF13188">
    <property type="entry name" value="PAS_8"/>
    <property type="match status" value="1"/>
</dbReference>
<gene>
    <name evidence="11" type="ORF">SAMN05444001_1018</name>
</gene>
<proteinExistence type="predicted"/>
<dbReference type="InterPro" id="IPR000014">
    <property type="entry name" value="PAS"/>
</dbReference>
<keyword evidence="3" id="KW-0808">Transferase</keyword>
<evidence type="ECO:0000256" key="4">
    <source>
        <dbReference type="ARBA" id="ARBA00022741"/>
    </source>
</evidence>
<evidence type="ECO:0000256" key="5">
    <source>
        <dbReference type="ARBA" id="ARBA00022777"/>
    </source>
</evidence>
<keyword evidence="8" id="KW-1133">Transmembrane helix</keyword>
<dbReference type="InterPro" id="IPR036890">
    <property type="entry name" value="HATPase_C_sf"/>
</dbReference>
<feature type="domain" description="Histidine kinase" evidence="9">
    <location>
        <begin position="228"/>
        <end position="438"/>
    </location>
</feature>
<dbReference type="GO" id="GO:0004673">
    <property type="term" value="F:protein histidine kinase activity"/>
    <property type="evidence" value="ECO:0007669"/>
    <property type="project" value="UniProtKB-EC"/>
</dbReference>
<organism evidence="11 12">
    <name type="scientific">Parabacteroides chinchillae</name>
    <dbReference type="NCBI Taxonomy" id="871327"/>
    <lineage>
        <taxon>Bacteria</taxon>
        <taxon>Pseudomonadati</taxon>
        <taxon>Bacteroidota</taxon>
        <taxon>Bacteroidia</taxon>
        <taxon>Bacteroidales</taxon>
        <taxon>Tannerellaceae</taxon>
        <taxon>Parabacteroides</taxon>
    </lineage>
</organism>
<dbReference type="PROSITE" id="PS50109">
    <property type="entry name" value="HIS_KIN"/>
    <property type="match status" value="1"/>
</dbReference>
<keyword evidence="7" id="KW-0902">Two-component regulatory system</keyword>
<dbReference type="Gene3D" id="3.30.450.20">
    <property type="entry name" value="PAS domain"/>
    <property type="match status" value="1"/>
</dbReference>
<feature type="domain" description="PAS" evidence="10">
    <location>
        <begin position="109"/>
        <end position="147"/>
    </location>
</feature>
<dbReference type="Gene3D" id="3.30.565.10">
    <property type="entry name" value="Histidine kinase-like ATPase, C-terminal domain"/>
    <property type="match status" value="1"/>
</dbReference>
<keyword evidence="5" id="KW-0418">Kinase</keyword>
<dbReference type="Proteomes" id="UP000236725">
    <property type="component" value="Unassembled WGS sequence"/>
</dbReference>
<dbReference type="EMBL" id="FNVS01000001">
    <property type="protein sequence ID" value="SEF39922.1"/>
    <property type="molecule type" value="Genomic_DNA"/>
</dbReference>
<dbReference type="InterPro" id="IPR003594">
    <property type="entry name" value="HATPase_dom"/>
</dbReference>
<comment type="catalytic activity">
    <reaction evidence="1">
        <text>ATP + protein L-histidine = ADP + protein N-phospho-L-histidine.</text>
        <dbReference type="EC" id="2.7.13.3"/>
    </reaction>
</comment>
<dbReference type="PANTHER" id="PTHR43065">
    <property type="entry name" value="SENSOR HISTIDINE KINASE"/>
    <property type="match status" value="1"/>
</dbReference>
<evidence type="ECO:0000256" key="8">
    <source>
        <dbReference type="SAM" id="Phobius"/>
    </source>
</evidence>
<keyword evidence="6" id="KW-0067">ATP-binding</keyword>
<evidence type="ECO:0000256" key="7">
    <source>
        <dbReference type="ARBA" id="ARBA00023012"/>
    </source>
</evidence>
<evidence type="ECO:0000313" key="12">
    <source>
        <dbReference type="Proteomes" id="UP000236725"/>
    </source>
</evidence>
<protein>
    <recommendedName>
        <fullName evidence="2">histidine kinase</fullName>
        <ecNumber evidence="2">2.7.13.3</ecNumber>
    </recommendedName>
</protein>
<keyword evidence="4" id="KW-0547">Nucleotide-binding</keyword>